<dbReference type="GO" id="GO:0051082">
    <property type="term" value="F:unfolded protein binding"/>
    <property type="evidence" value="ECO:0007669"/>
    <property type="project" value="InterPro"/>
</dbReference>
<keyword evidence="3" id="KW-0143">Chaperone</keyword>
<dbReference type="Gene3D" id="1.10.287.370">
    <property type="match status" value="1"/>
</dbReference>
<gene>
    <name evidence="8" type="primary">LOC118269673</name>
    <name evidence="6" type="ORF">SFRICE_008021</name>
</gene>
<dbReference type="PANTHER" id="PTHR21431">
    <property type="entry name" value="PREFOLDIN SUBUNIT 6"/>
    <property type="match status" value="1"/>
</dbReference>
<dbReference type="RefSeq" id="XP_035440790.1">
    <property type="nucleotide sequence ID" value="XM_035584897.2"/>
</dbReference>
<dbReference type="GeneID" id="118269673"/>
<proteinExistence type="inferred from homology"/>
<dbReference type="GO" id="GO:0051087">
    <property type="term" value="F:protein-folding chaperone binding"/>
    <property type="evidence" value="ECO:0007669"/>
    <property type="project" value="TreeGrafter"/>
</dbReference>
<evidence type="ECO:0000256" key="2">
    <source>
        <dbReference type="ARBA" id="ARBA00011695"/>
    </source>
</evidence>
<dbReference type="Pfam" id="PF01920">
    <property type="entry name" value="Prefoldin_2"/>
    <property type="match status" value="1"/>
</dbReference>
<reference evidence="6" key="1">
    <citation type="submission" date="2016-07" db="EMBL/GenBank/DDBJ databases">
        <authorList>
            <person name="Bretaudeau A."/>
        </authorList>
    </citation>
    <scope>NUCLEOTIDE SEQUENCE</scope>
    <source>
        <strain evidence="6">Rice</strain>
        <tissue evidence="6">Whole body</tissue>
    </source>
</reference>
<dbReference type="FunFam" id="1.10.287.370:FF:000003">
    <property type="entry name" value="Prefoldin subunit 6"/>
    <property type="match status" value="1"/>
</dbReference>
<dbReference type="OrthoDB" id="248120at2759"/>
<name>A0A2H1VTU6_SPOFR</name>
<evidence type="ECO:0000256" key="5">
    <source>
        <dbReference type="SAM" id="Coils"/>
    </source>
</evidence>
<dbReference type="GO" id="GO:0051131">
    <property type="term" value="P:chaperone-mediated protein complex assembly"/>
    <property type="evidence" value="ECO:0007669"/>
    <property type="project" value="TreeGrafter"/>
</dbReference>
<comment type="subunit">
    <text evidence="2">Heterohexamer of two PFD-alpha type and four PFD-beta type subunits.</text>
</comment>
<dbReference type="GO" id="GO:0005737">
    <property type="term" value="C:cytoplasm"/>
    <property type="evidence" value="ECO:0007669"/>
    <property type="project" value="TreeGrafter"/>
</dbReference>
<dbReference type="Proteomes" id="UP000829999">
    <property type="component" value="Chromosome 30"/>
</dbReference>
<comment type="similarity">
    <text evidence="1">Belongs to the prefoldin subunit beta family.</text>
</comment>
<evidence type="ECO:0000313" key="8">
    <source>
        <dbReference type="RefSeq" id="XP_035440790.1"/>
    </source>
</evidence>
<dbReference type="GO" id="GO:0016272">
    <property type="term" value="C:prefoldin complex"/>
    <property type="evidence" value="ECO:0007669"/>
    <property type="project" value="InterPro"/>
</dbReference>
<evidence type="ECO:0000256" key="1">
    <source>
        <dbReference type="ARBA" id="ARBA00008045"/>
    </source>
</evidence>
<evidence type="ECO:0000256" key="4">
    <source>
        <dbReference type="ARBA" id="ARBA00072592"/>
    </source>
</evidence>
<dbReference type="GO" id="GO:0006457">
    <property type="term" value="P:protein folding"/>
    <property type="evidence" value="ECO:0007669"/>
    <property type="project" value="InterPro"/>
</dbReference>
<evidence type="ECO:0000313" key="6">
    <source>
        <dbReference type="EMBL" id="SOQ44198.1"/>
    </source>
</evidence>
<reference evidence="8" key="2">
    <citation type="submission" date="2025-04" db="UniProtKB">
        <authorList>
            <consortium name="RefSeq"/>
        </authorList>
    </citation>
    <scope>IDENTIFICATION</scope>
    <source>
        <tissue evidence="8">Whole larval tissue</tissue>
    </source>
</reference>
<evidence type="ECO:0000256" key="3">
    <source>
        <dbReference type="ARBA" id="ARBA00023186"/>
    </source>
</evidence>
<feature type="coiled-coil region" evidence="5">
    <location>
        <begin position="80"/>
        <end position="121"/>
    </location>
</feature>
<sequence>MAEEIQKKMQKELEVLGSIQKEFRKAVAQKQQLDSQLNENKAVKEELLLLKKDAEVYKLIGPVLVKQDLEEATQNVTKRMEYISKEIKRADDHISALENKQEALQENLTKLKNNLNKIKAKA</sequence>
<dbReference type="InterPro" id="IPR009053">
    <property type="entry name" value="Prefoldin"/>
</dbReference>
<dbReference type="CDD" id="cd23161">
    <property type="entry name" value="Prefoldin_6"/>
    <property type="match status" value="1"/>
</dbReference>
<dbReference type="SUPFAM" id="SSF46579">
    <property type="entry name" value="Prefoldin"/>
    <property type="match status" value="1"/>
</dbReference>
<dbReference type="EMBL" id="ODYU01004378">
    <property type="protein sequence ID" value="SOQ44198.1"/>
    <property type="molecule type" value="Genomic_DNA"/>
</dbReference>
<dbReference type="InterPro" id="IPR002777">
    <property type="entry name" value="PFD_beta-like"/>
</dbReference>
<keyword evidence="7" id="KW-1185">Reference proteome</keyword>
<organism evidence="6">
    <name type="scientific">Spodoptera frugiperda</name>
    <name type="common">Fall armyworm</name>
    <dbReference type="NCBI Taxonomy" id="7108"/>
    <lineage>
        <taxon>Eukaryota</taxon>
        <taxon>Metazoa</taxon>
        <taxon>Ecdysozoa</taxon>
        <taxon>Arthropoda</taxon>
        <taxon>Hexapoda</taxon>
        <taxon>Insecta</taxon>
        <taxon>Pterygota</taxon>
        <taxon>Neoptera</taxon>
        <taxon>Endopterygota</taxon>
        <taxon>Lepidoptera</taxon>
        <taxon>Glossata</taxon>
        <taxon>Ditrysia</taxon>
        <taxon>Noctuoidea</taxon>
        <taxon>Noctuidae</taxon>
        <taxon>Amphipyrinae</taxon>
        <taxon>Spodoptera</taxon>
    </lineage>
</organism>
<evidence type="ECO:0000313" key="7">
    <source>
        <dbReference type="Proteomes" id="UP000829999"/>
    </source>
</evidence>
<keyword evidence="5" id="KW-0175">Coiled coil</keyword>
<dbReference type="PANTHER" id="PTHR21431:SF0">
    <property type="entry name" value="PREFOLDIN SUBUNIT 6"/>
    <property type="match status" value="1"/>
</dbReference>
<dbReference type="AlphaFoldDB" id="A0A2H1VTU6"/>
<protein>
    <recommendedName>
        <fullName evidence="4">Probable prefoldin subunit 6</fullName>
    </recommendedName>
</protein>
<feature type="coiled-coil region" evidence="5">
    <location>
        <begin position="2"/>
        <end position="53"/>
    </location>
</feature>
<dbReference type="CTD" id="10471"/>
<accession>A0A2H1VTU6</accession>